<evidence type="ECO:0000313" key="1">
    <source>
        <dbReference type="EMBL" id="RWS28130.1"/>
    </source>
</evidence>
<comment type="caution">
    <text evidence="1">The sequence shown here is derived from an EMBL/GenBank/DDBJ whole genome shotgun (WGS) entry which is preliminary data.</text>
</comment>
<proteinExistence type="predicted"/>
<dbReference type="VEuPathDB" id="VectorBase:LDEU003910"/>
<dbReference type="AlphaFoldDB" id="A0A443SKS5"/>
<evidence type="ECO:0008006" key="3">
    <source>
        <dbReference type="Google" id="ProtNLM"/>
    </source>
</evidence>
<dbReference type="OrthoDB" id="6368363at2759"/>
<gene>
    <name evidence="1" type="ORF">B4U80_02042</name>
</gene>
<reference evidence="1 2" key="1">
    <citation type="journal article" date="2018" name="Gigascience">
        <title>Genomes of trombidid mites reveal novel predicted allergens and laterally-transferred genes associated with secondary metabolism.</title>
        <authorList>
            <person name="Dong X."/>
            <person name="Chaisiri K."/>
            <person name="Xia D."/>
            <person name="Armstrong S.D."/>
            <person name="Fang Y."/>
            <person name="Donnelly M.J."/>
            <person name="Kadowaki T."/>
            <person name="McGarry J.W."/>
            <person name="Darby A.C."/>
            <person name="Makepeace B.L."/>
        </authorList>
    </citation>
    <scope>NUCLEOTIDE SEQUENCE [LARGE SCALE GENOMIC DNA]</scope>
    <source>
        <strain evidence="1">UoL-UT</strain>
    </source>
</reference>
<name>A0A443SKS5_9ACAR</name>
<keyword evidence="2" id="KW-1185">Reference proteome</keyword>
<dbReference type="EMBL" id="NCKV01001559">
    <property type="protein sequence ID" value="RWS28130.1"/>
    <property type="molecule type" value="Genomic_DNA"/>
</dbReference>
<organism evidence="1 2">
    <name type="scientific">Leptotrombidium deliense</name>
    <dbReference type="NCBI Taxonomy" id="299467"/>
    <lineage>
        <taxon>Eukaryota</taxon>
        <taxon>Metazoa</taxon>
        <taxon>Ecdysozoa</taxon>
        <taxon>Arthropoda</taxon>
        <taxon>Chelicerata</taxon>
        <taxon>Arachnida</taxon>
        <taxon>Acari</taxon>
        <taxon>Acariformes</taxon>
        <taxon>Trombidiformes</taxon>
        <taxon>Prostigmata</taxon>
        <taxon>Anystina</taxon>
        <taxon>Parasitengona</taxon>
        <taxon>Trombiculoidea</taxon>
        <taxon>Trombiculidae</taxon>
        <taxon>Leptotrombidium</taxon>
    </lineage>
</organism>
<protein>
    <recommendedName>
        <fullName evidence="3">ZP domain-containing protein</fullName>
    </recommendedName>
</protein>
<accession>A0A443SKS5</accession>
<sequence length="426" mass="48515">MVCAASECHWTSFNLISSFLLTEQRNAAWSGVDYASIHGRGKSEVDNLQAEPDFRSVKLKWYYSHSPEPLGFKIRFCEVSIWNTKVRCREKKLPLLSSRVAESRALIKNRKETTDNLIKTGARNYEAYIYDLRTMTNYSFNVKADLSRQFQNRPQFVSSIYNKPMSPSYSSFFDSLKTVVVETKGFSAKTTLCLANVSDVLVNTGPYFGGKVAVENATDERCAVYGNRSDSRDVYKLTIIHDICGSKIIDNSRIESMIMVHENKEILTHNSRRYLVVCNFVPETYTIQASVDLPPHLLKRKKSEEKHRDIEEVTKSTVAAKDNGANHIFTYEKYKHNNVRDSRMLANQQHKLLDYVKQPKVGIVGLFTITLLSYFTLPNISSARLISTDVHRNTTKSEIDANQIRITFSRSPVSLVSMKSYGESSA</sequence>
<evidence type="ECO:0000313" key="2">
    <source>
        <dbReference type="Proteomes" id="UP000288716"/>
    </source>
</evidence>
<dbReference type="Proteomes" id="UP000288716">
    <property type="component" value="Unassembled WGS sequence"/>
</dbReference>